<comment type="caution">
    <text evidence="1">The sequence shown here is derived from an EMBL/GenBank/DDBJ whole genome shotgun (WGS) entry which is preliminary data.</text>
</comment>
<protein>
    <recommendedName>
        <fullName evidence="3">Tail assembly chaperone</fullName>
    </recommendedName>
</protein>
<sequence length="132" mass="14930">MNEQATPVYPEYHKEGVRFQLYSDGTVMVWTKDLESRELGKLSVSGEDRPWIPKHKNFNSLCRQWFREGDVDDLLSEQRRISDARGMKRKAGEELYGALEDLLAAVEQSVCEGSGPAQDKARAALAKARGEK</sequence>
<reference evidence="1 2" key="1">
    <citation type="submission" date="2023-04" db="EMBL/GenBank/DDBJ databases">
        <title>A long-awaited taxogenomic arrangement of the family Halomonadaceae.</title>
        <authorList>
            <person name="De La Haba R."/>
            <person name="Chuvochina M."/>
            <person name="Wittouck S."/>
            <person name="Arahal D.R."/>
            <person name="Sanchez-Porro C."/>
            <person name="Hugenholtz P."/>
            <person name="Ventosa A."/>
        </authorList>
    </citation>
    <scope>NUCLEOTIDE SEQUENCE [LARGE SCALE GENOMIC DNA]</scope>
    <source>
        <strain evidence="1 2">DSM 23530</strain>
    </source>
</reference>
<keyword evidence="2" id="KW-1185">Reference proteome</keyword>
<gene>
    <name evidence="1" type="ORF">QC818_14340</name>
</gene>
<evidence type="ECO:0000313" key="1">
    <source>
        <dbReference type="EMBL" id="MDR5867968.1"/>
    </source>
</evidence>
<evidence type="ECO:0008006" key="3">
    <source>
        <dbReference type="Google" id="ProtNLM"/>
    </source>
</evidence>
<organism evidence="1 2">
    <name type="scientific">Halomonas koreensis</name>
    <dbReference type="NCBI Taxonomy" id="245385"/>
    <lineage>
        <taxon>Bacteria</taxon>
        <taxon>Pseudomonadati</taxon>
        <taxon>Pseudomonadota</taxon>
        <taxon>Gammaproteobacteria</taxon>
        <taxon>Oceanospirillales</taxon>
        <taxon>Halomonadaceae</taxon>
        <taxon>Halomonas</taxon>
    </lineage>
</organism>
<proteinExistence type="predicted"/>
<name>A0ABU1G621_9GAMM</name>
<dbReference type="EMBL" id="JARWAK010000013">
    <property type="protein sequence ID" value="MDR5867968.1"/>
    <property type="molecule type" value="Genomic_DNA"/>
</dbReference>
<dbReference type="RefSeq" id="WP_309653549.1">
    <property type="nucleotide sequence ID" value="NZ_JARWAK010000013.1"/>
</dbReference>
<accession>A0ABU1G621</accession>
<evidence type="ECO:0000313" key="2">
    <source>
        <dbReference type="Proteomes" id="UP001264519"/>
    </source>
</evidence>
<dbReference type="Proteomes" id="UP001264519">
    <property type="component" value="Unassembled WGS sequence"/>
</dbReference>